<organism evidence="2 3">
    <name type="scientific">Cyphellophora attinorum</name>
    <dbReference type="NCBI Taxonomy" id="1664694"/>
    <lineage>
        <taxon>Eukaryota</taxon>
        <taxon>Fungi</taxon>
        <taxon>Dikarya</taxon>
        <taxon>Ascomycota</taxon>
        <taxon>Pezizomycotina</taxon>
        <taxon>Eurotiomycetes</taxon>
        <taxon>Chaetothyriomycetidae</taxon>
        <taxon>Chaetothyriales</taxon>
        <taxon>Cyphellophoraceae</taxon>
        <taxon>Cyphellophora</taxon>
    </lineage>
</organism>
<protein>
    <submittedName>
        <fullName evidence="2">3-ketodihydrosphingosine tsc10</fullName>
    </submittedName>
</protein>
<reference evidence="2 3" key="1">
    <citation type="submission" date="2015-06" db="EMBL/GenBank/DDBJ databases">
        <title>Draft genome of the ant-associated black yeast Phialophora attae CBS 131958.</title>
        <authorList>
            <person name="Moreno L.F."/>
            <person name="Stielow B.J."/>
            <person name="de Hoog S."/>
            <person name="Vicente V.A."/>
            <person name="Weiss V.A."/>
            <person name="de Vries M."/>
            <person name="Cruz L.M."/>
            <person name="Souza E.M."/>
        </authorList>
    </citation>
    <scope>NUCLEOTIDE SEQUENCE [LARGE SCALE GENOMIC DNA]</scope>
    <source>
        <strain evidence="2 3">CBS 131958</strain>
    </source>
</reference>
<dbReference type="PANTHER" id="PTHR43550:SF3">
    <property type="entry name" value="3-KETODIHYDROSPHINGOSINE REDUCTASE"/>
    <property type="match status" value="1"/>
</dbReference>
<feature type="transmembrane region" description="Helical" evidence="1">
    <location>
        <begin position="313"/>
        <end position="331"/>
    </location>
</feature>
<dbReference type="STRING" id="1664694.A0A0N1HIM3"/>
<dbReference type="GO" id="GO:0005789">
    <property type="term" value="C:endoplasmic reticulum membrane"/>
    <property type="evidence" value="ECO:0007669"/>
    <property type="project" value="TreeGrafter"/>
</dbReference>
<dbReference type="GO" id="GO:0030148">
    <property type="term" value="P:sphingolipid biosynthetic process"/>
    <property type="evidence" value="ECO:0007669"/>
    <property type="project" value="TreeGrafter"/>
</dbReference>
<name>A0A0N1HIM3_9EURO</name>
<dbReference type="PRINTS" id="PR00081">
    <property type="entry name" value="GDHRDH"/>
</dbReference>
<keyword evidence="3" id="KW-1185">Reference proteome</keyword>
<keyword evidence="1" id="KW-0812">Transmembrane</keyword>
<feature type="transmembrane region" description="Helical" evidence="1">
    <location>
        <begin position="12"/>
        <end position="32"/>
    </location>
</feature>
<dbReference type="EMBL" id="LFJN01000035">
    <property type="protein sequence ID" value="KPI35972.1"/>
    <property type="molecule type" value="Genomic_DNA"/>
</dbReference>
<proteinExistence type="predicted"/>
<comment type="caution">
    <text evidence="2">The sequence shown here is derived from an EMBL/GenBank/DDBJ whole genome shotgun (WGS) entry which is preliminary data.</text>
</comment>
<dbReference type="InterPro" id="IPR036291">
    <property type="entry name" value="NAD(P)-bd_dom_sf"/>
</dbReference>
<dbReference type="GeneID" id="28731067"/>
<evidence type="ECO:0000256" key="1">
    <source>
        <dbReference type="SAM" id="Phobius"/>
    </source>
</evidence>
<dbReference type="Gene3D" id="3.40.50.720">
    <property type="entry name" value="NAD(P)-binding Rossmann-like Domain"/>
    <property type="match status" value="1"/>
</dbReference>
<evidence type="ECO:0000313" key="3">
    <source>
        <dbReference type="Proteomes" id="UP000038010"/>
    </source>
</evidence>
<dbReference type="PANTHER" id="PTHR43550">
    <property type="entry name" value="3-KETODIHYDROSPHINGOSINE REDUCTASE"/>
    <property type="match status" value="1"/>
</dbReference>
<keyword evidence="1" id="KW-0472">Membrane</keyword>
<dbReference type="RefSeq" id="XP_017995935.1">
    <property type="nucleotide sequence ID" value="XM_018139187.1"/>
</dbReference>
<dbReference type="VEuPathDB" id="FungiDB:AB675_10417"/>
<gene>
    <name evidence="2" type="ORF">AB675_10417</name>
</gene>
<sequence length="353" mass="38071">MTVIESPFRNNYLLTSAAILVPLLLVAVMSLFRRKSAFNVSGRTVLITGGSQGMGLSVAQKLSARGANIVIVARDTAKLDSAISTIQSAASSPTSQRFLSLSYDLTDPKSAPEILARVTEWNNHTPPDVVWCCAGFCIPSFFADADIKTLRDQMDTLYWSCAYMAHATLNLWKRPTASTTTDSEANSLKSSGTQRSAKDALPRHLIFTCSCLAFFPTAGYAPYSPAKAAMRALADTLQPEIAVWNGARLSANPSISSAAPSHEIRLSTSPDEVAAAALRGLDAGEIAVTTNFVGNLMRGCGMGGTLRMGVMDVFWNFLGSIVILFFNWDFVKQSQRWGREKGVRVAELPANEA</sequence>
<dbReference type="AlphaFoldDB" id="A0A0N1HIM3"/>
<keyword evidence="1" id="KW-1133">Transmembrane helix</keyword>
<dbReference type="SUPFAM" id="SSF51735">
    <property type="entry name" value="NAD(P)-binding Rossmann-fold domains"/>
    <property type="match status" value="1"/>
</dbReference>
<dbReference type="Proteomes" id="UP000038010">
    <property type="component" value="Unassembled WGS sequence"/>
</dbReference>
<dbReference type="Pfam" id="PF00106">
    <property type="entry name" value="adh_short"/>
    <property type="match status" value="1"/>
</dbReference>
<dbReference type="OrthoDB" id="10267115at2759"/>
<dbReference type="InterPro" id="IPR002347">
    <property type="entry name" value="SDR_fam"/>
</dbReference>
<accession>A0A0N1HIM3</accession>
<dbReference type="GO" id="GO:0047560">
    <property type="term" value="F:3-dehydrosphinganine reductase activity"/>
    <property type="evidence" value="ECO:0007669"/>
    <property type="project" value="TreeGrafter"/>
</dbReference>
<dbReference type="GO" id="GO:0006666">
    <property type="term" value="P:3-keto-sphinganine metabolic process"/>
    <property type="evidence" value="ECO:0007669"/>
    <property type="project" value="TreeGrafter"/>
</dbReference>
<evidence type="ECO:0000313" key="2">
    <source>
        <dbReference type="EMBL" id="KPI35972.1"/>
    </source>
</evidence>